<dbReference type="AlphaFoldDB" id="A0AA39LE49"/>
<dbReference type="GO" id="GO:0006493">
    <property type="term" value="P:protein O-linked glycosylation"/>
    <property type="evidence" value="ECO:0007669"/>
    <property type="project" value="TreeGrafter"/>
</dbReference>
<sequence>MVKARRTHRLCAFVVVAFCALGVLFYLDFRVSYFIQADYVKLIDSSLLRHVHPALVREILSVPKKIPVAPKAVPLDDHNPAHAVGIDEEQALNLSTIPELNDDTLAFRLAVQKIEEGFNATKHFDPFPYLVKPKLCSEDGPVPPVIFYVTVPPGPDDIVTRALIRNTWGRDARARGFGVLFAMGRHAVALEHNHTSDVEVALSENALYGDILMANFRDSWEHLIHKWWATTHFHAHHCRDVPLMAFTDADTVIFAENFDRFLVKNAHRFDEKIGCTTAQRLSKGVLELGIEYVTSFKIFDVVTGPVAKIAGVELSNVQEIRSWLPNVDICRDDIIAQHGIKPATIIPVFLDYRQRCCSAVMDNMCPYNGTVPEKIAYQTRRPFGMLSAKRIVKS</sequence>
<comment type="caution">
    <text evidence="11">The sequence shown here is derived from an EMBL/GenBank/DDBJ whole genome shotgun (WGS) entry which is preliminary data.</text>
</comment>
<accession>A0AA39LE49</accession>
<dbReference type="PANTHER" id="PTHR11214:SF3">
    <property type="entry name" value="BETA-1,3-GALACTOSYLTRANSFERASE 6"/>
    <property type="match status" value="1"/>
</dbReference>
<protein>
    <recommendedName>
        <fullName evidence="10">Hexosyltransferase</fullName>
        <ecNumber evidence="10">2.4.1.-</ecNumber>
    </recommendedName>
</protein>
<comment type="subcellular location">
    <subcellularLocation>
        <location evidence="1 10">Golgi apparatus membrane</location>
        <topology evidence="1 10">Single-pass type II membrane protein</topology>
    </subcellularLocation>
</comment>
<keyword evidence="6" id="KW-0735">Signal-anchor</keyword>
<dbReference type="GO" id="GO:0016758">
    <property type="term" value="F:hexosyltransferase activity"/>
    <property type="evidence" value="ECO:0007669"/>
    <property type="project" value="InterPro"/>
</dbReference>
<evidence type="ECO:0000313" key="11">
    <source>
        <dbReference type="EMBL" id="KAK0393815.1"/>
    </source>
</evidence>
<keyword evidence="7" id="KW-1133">Transmembrane helix</keyword>
<proteinExistence type="inferred from homology"/>
<organism evidence="11 12">
    <name type="scientific">Steinernema hermaphroditum</name>
    <dbReference type="NCBI Taxonomy" id="289476"/>
    <lineage>
        <taxon>Eukaryota</taxon>
        <taxon>Metazoa</taxon>
        <taxon>Ecdysozoa</taxon>
        <taxon>Nematoda</taxon>
        <taxon>Chromadorea</taxon>
        <taxon>Rhabditida</taxon>
        <taxon>Tylenchina</taxon>
        <taxon>Panagrolaimomorpha</taxon>
        <taxon>Strongyloidoidea</taxon>
        <taxon>Steinernematidae</taxon>
        <taxon>Steinernema</taxon>
    </lineage>
</organism>
<dbReference type="EC" id="2.4.1.-" evidence="10"/>
<reference evidence="11" key="1">
    <citation type="submission" date="2023-06" db="EMBL/GenBank/DDBJ databases">
        <title>Genomic analysis of the entomopathogenic nematode Steinernema hermaphroditum.</title>
        <authorList>
            <person name="Schwarz E.M."/>
            <person name="Heppert J.K."/>
            <person name="Baniya A."/>
            <person name="Schwartz H.T."/>
            <person name="Tan C.-H."/>
            <person name="Antoshechkin I."/>
            <person name="Sternberg P.W."/>
            <person name="Goodrich-Blair H."/>
            <person name="Dillman A.R."/>
        </authorList>
    </citation>
    <scope>NUCLEOTIDE SEQUENCE</scope>
    <source>
        <strain evidence="11">PS9179</strain>
        <tissue evidence="11">Whole animal</tissue>
    </source>
</reference>
<name>A0AA39LE49_9BILA</name>
<evidence type="ECO:0000256" key="5">
    <source>
        <dbReference type="ARBA" id="ARBA00022692"/>
    </source>
</evidence>
<keyword evidence="9" id="KW-0472">Membrane</keyword>
<keyword evidence="4" id="KW-0808">Transferase</keyword>
<evidence type="ECO:0000256" key="3">
    <source>
        <dbReference type="ARBA" id="ARBA00022676"/>
    </source>
</evidence>
<keyword evidence="5" id="KW-0812">Transmembrane</keyword>
<dbReference type="EMBL" id="JAUCMV010000005">
    <property type="protein sequence ID" value="KAK0393815.1"/>
    <property type="molecule type" value="Genomic_DNA"/>
</dbReference>
<evidence type="ECO:0000256" key="9">
    <source>
        <dbReference type="ARBA" id="ARBA00023136"/>
    </source>
</evidence>
<evidence type="ECO:0000313" key="12">
    <source>
        <dbReference type="Proteomes" id="UP001175271"/>
    </source>
</evidence>
<keyword evidence="3 10" id="KW-0328">Glycosyltransferase</keyword>
<evidence type="ECO:0000256" key="1">
    <source>
        <dbReference type="ARBA" id="ARBA00004323"/>
    </source>
</evidence>
<evidence type="ECO:0000256" key="8">
    <source>
        <dbReference type="ARBA" id="ARBA00023034"/>
    </source>
</evidence>
<comment type="similarity">
    <text evidence="2 10">Belongs to the glycosyltransferase 31 family.</text>
</comment>
<evidence type="ECO:0000256" key="2">
    <source>
        <dbReference type="ARBA" id="ARBA00008661"/>
    </source>
</evidence>
<dbReference type="PANTHER" id="PTHR11214">
    <property type="entry name" value="BETA-1,3-N-ACETYLGLUCOSAMINYLTRANSFERASE"/>
    <property type="match status" value="1"/>
</dbReference>
<dbReference type="Proteomes" id="UP001175271">
    <property type="component" value="Unassembled WGS sequence"/>
</dbReference>
<keyword evidence="8 10" id="KW-0333">Golgi apparatus</keyword>
<evidence type="ECO:0000256" key="10">
    <source>
        <dbReference type="RuleBase" id="RU363063"/>
    </source>
</evidence>
<keyword evidence="12" id="KW-1185">Reference proteome</keyword>
<gene>
    <name evidence="11" type="ORF">QR680_000416</name>
</gene>
<evidence type="ECO:0000256" key="6">
    <source>
        <dbReference type="ARBA" id="ARBA00022968"/>
    </source>
</evidence>
<dbReference type="InterPro" id="IPR002659">
    <property type="entry name" value="Glyco_trans_31"/>
</dbReference>
<evidence type="ECO:0000256" key="4">
    <source>
        <dbReference type="ARBA" id="ARBA00022679"/>
    </source>
</evidence>
<evidence type="ECO:0000256" key="7">
    <source>
        <dbReference type="ARBA" id="ARBA00022989"/>
    </source>
</evidence>
<dbReference type="GO" id="GO:0000139">
    <property type="term" value="C:Golgi membrane"/>
    <property type="evidence" value="ECO:0007669"/>
    <property type="project" value="UniProtKB-SubCell"/>
</dbReference>
<dbReference type="Pfam" id="PF01762">
    <property type="entry name" value="Galactosyl_T"/>
    <property type="match status" value="1"/>
</dbReference>